<gene>
    <name evidence="9" type="ordered locus">Marme_1382</name>
</gene>
<dbReference type="PROSITE" id="PS50887">
    <property type="entry name" value="GGDEF"/>
    <property type="match status" value="1"/>
</dbReference>
<dbReference type="PROSITE" id="PS50883">
    <property type="entry name" value="EAL"/>
    <property type="match status" value="1"/>
</dbReference>
<dbReference type="Gene3D" id="3.30.70.270">
    <property type="match status" value="1"/>
</dbReference>
<dbReference type="InterPro" id="IPR029787">
    <property type="entry name" value="Nucleotide_cyclase"/>
</dbReference>
<evidence type="ECO:0000259" key="8">
    <source>
        <dbReference type="PROSITE" id="PS50887"/>
    </source>
</evidence>
<dbReference type="Pfam" id="PF00563">
    <property type="entry name" value="EAL"/>
    <property type="match status" value="1"/>
</dbReference>
<dbReference type="Pfam" id="PF03924">
    <property type="entry name" value="CHASE"/>
    <property type="match status" value="1"/>
</dbReference>
<dbReference type="GO" id="GO:0007165">
    <property type="term" value="P:signal transduction"/>
    <property type="evidence" value="ECO:0007669"/>
    <property type="project" value="UniProtKB-ARBA"/>
</dbReference>
<evidence type="ECO:0000256" key="1">
    <source>
        <dbReference type="ARBA" id="ARBA00004370"/>
    </source>
</evidence>
<reference evidence="9 10" key="1">
    <citation type="journal article" date="2012" name="Stand. Genomic Sci.">
        <title>Complete genome sequence of the melanogenic marine bacterium Marinomonas mediterranea type strain (MMB-1(T)).</title>
        <authorList>
            <person name="Lucas-Elio P."/>
            <person name="Goodwin L."/>
            <person name="Woyke T."/>
            <person name="Pitluck S."/>
            <person name="Nolan M."/>
            <person name="Kyrpides N.C."/>
            <person name="Detter J.C."/>
            <person name="Copeland A."/>
            <person name="Teshima H."/>
            <person name="Bruce D."/>
            <person name="Detter C."/>
            <person name="Tapia R."/>
            <person name="Han S."/>
            <person name="Land M.L."/>
            <person name="Ivanova N."/>
            <person name="Mikhailova N."/>
            <person name="Johnston A.W."/>
            <person name="Sanchez-Amat A."/>
        </authorList>
    </citation>
    <scope>NUCLEOTIDE SEQUENCE [LARGE SCALE GENOMIC DNA]</scope>
    <source>
        <strain evidence="10">ATCC 700492 / JCM 21426 / NBRC 103028 / MMB-1</strain>
    </source>
</reference>
<dbReference type="STRING" id="717774.Marme_1382"/>
<comment type="subcellular location">
    <subcellularLocation>
        <location evidence="1">Membrane</location>
    </subcellularLocation>
</comment>
<dbReference type="EMBL" id="CP002583">
    <property type="protein sequence ID" value="ADZ90655.1"/>
    <property type="molecule type" value="Genomic_DNA"/>
</dbReference>
<dbReference type="CDD" id="cd01949">
    <property type="entry name" value="GGDEF"/>
    <property type="match status" value="1"/>
</dbReference>
<evidence type="ECO:0000313" key="10">
    <source>
        <dbReference type="Proteomes" id="UP000001062"/>
    </source>
</evidence>
<feature type="domain" description="EAL" evidence="7">
    <location>
        <begin position="476"/>
        <end position="730"/>
    </location>
</feature>
<dbReference type="InterPro" id="IPR006189">
    <property type="entry name" value="CHASE_dom"/>
</dbReference>
<feature type="transmembrane region" description="Helical" evidence="5">
    <location>
        <begin position="262"/>
        <end position="283"/>
    </location>
</feature>
<dbReference type="InterPro" id="IPR001633">
    <property type="entry name" value="EAL_dom"/>
</dbReference>
<evidence type="ECO:0000313" key="9">
    <source>
        <dbReference type="EMBL" id="ADZ90655.1"/>
    </source>
</evidence>
<dbReference type="SMART" id="SM00267">
    <property type="entry name" value="GGDEF"/>
    <property type="match status" value="1"/>
</dbReference>
<dbReference type="AlphaFoldDB" id="F2JWI2"/>
<feature type="domain" description="GGDEF" evidence="8">
    <location>
        <begin position="334"/>
        <end position="467"/>
    </location>
</feature>
<dbReference type="InterPro" id="IPR042240">
    <property type="entry name" value="CHASE_sf"/>
</dbReference>
<dbReference type="HOGENOM" id="CLU_000445_70_44_6"/>
<dbReference type="Gene3D" id="3.30.450.350">
    <property type="entry name" value="CHASE domain"/>
    <property type="match status" value="1"/>
</dbReference>
<dbReference type="SUPFAM" id="SSF141868">
    <property type="entry name" value="EAL domain-like"/>
    <property type="match status" value="1"/>
</dbReference>
<dbReference type="Proteomes" id="UP000001062">
    <property type="component" value="Chromosome"/>
</dbReference>
<organism evidence="9 10">
    <name type="scientific">Marinomonas mediterranea (strain ATCC 700492 / JCM 21426 / NBRC 103028 / MMB-1)</name>
    <dbReference type="NCBI Taxonomy" id="717774"/>
    <lineage>
        <taxon>Bacteria</taxon>
        <taxon>Pseudomonadati</taxon>
        <taxon>Pseudomonadota</taxon>
        <taxon>Gammaproteobacteria</taxon>
        <taxon>Oceanospirillales</taxon>
        <taxon>Oceanospirillaceae</taxon>
        <taxon>Marinomonas</taxon>
    </lineage>
</organism>
<evidence type="ECO:0000256" key="3">
    <source>
        <dbReference type="ARBA" id="ARBA00022989"/>
    </source>
</evidence>
<evidence type="ECO:0000259" key="7">
    <source>
        <dbReference type="PROSITE" id="PS50883"/>
    </source>
</evidence>
<dbReference type="SUPFAM" id="SSF55073">
    <property type="entry name" value="Nucleotide cyclase"/>
    <property type="match status" value="1"/>
</dbReference>
<dbReference type="OrthoDB" id="1316910at2"/>
<dbReference type="Pfam" id="PF00990">
    <property type="entry name" value="GGDEF"/>
    <property type="match status" value="1"/>
</dbReference>
<dbReference type="PANTHER" id="PTHR33121">
    <property type="entry name" value="CYCLIC DI-GMP PHOSPHODIESTERASE PDEF"/>
    <property type="match status" value="1"/>
</dbReference>
<evidence type="ECO:0000256" key="2">
    <source>
        <dbReference type="ARBA" id="ARBA00022692"/>
    </source>
</evidence>
<dbReference type="PATRIC" id="fig|717774.3.peg.1433"/>
<dbReference type="SMART" id="SM00052">
    <property type="entry name" value="EAL"/>
    <property type="match status" value="1"/>
</dbReference>
<dbReference type="KEGG" id="mme:Marme_1382"/>
<dbReference type="InterPro" id="IPR035919">
    <property type="entry name" value="EAL_sf"/>
</dbReference>
<dbReference type="GO" id="GO:0016020">
    <property type="term" value="C:membrane"/>
    <property type="evidence" value="ECO:0007669"/>
    <property type="project" value="UniProtKB-SubCell"/>
</dbReference>
<dbReference type="InterPro" id="IPR043128">
    <property type="entry name" value="Rev_trsase/Diguanyl_cyclase"/>
</dbReference>
<dbReference type="CDD" id="cd01948">
    <property type="entry name" value="EAL"/>
    <property type="match status" value="1"/>
</dbReference>
<dbReference type="InterPro" id="IPR050706">
    <property type="entry name" value="Cyclic-di-GMP_PDE-like"/>
</dbReference>
<keyword evidence="2 5" id="KW-0812">Transmembrane</keyword>
<keyword evidence="10" id="KW-1185">Reference proteome</keyword>
<accession>F2JWI2</accession>
<feature type="domain" description="CHASE" evidence="6">
    <location>
        <begin position="104"/>
        <end position="248"/>
    </location>
</feature>
<proteinExistence type="predicted"/>
<name>F2JWI2_MARM1</name>
<dbReference type="PANTHER" id="PTHR33121:SF70">
    <property type="entry name" value="SIGNALING PROTEIN YKOW"/>
    <property type="match status" value="1"/>
</dbReference>
<evidence type="ECO:0000259" key="6">
    <source>
        <dbReference type="PROSITE" id="PS50839"/>
    </source>
</evidence>
<evidence type="ECO:0000256" key="4">
    <source>
        <dbReference type="ARBA" id="ARBA00023136"/>
    </source>
</evidence>
<dbReference type="eggNOG" id="COG5001">
    <property type="taxonomic scope" value="Bacteria"/>
</dbReference>
<dbReference type="InterPro" id="IPR000160">
    <property type="entry name" value="GGDEF_dom"/>
</dbReference>
<dbReference type="RefSeq" id="WP_013660560.1">
    <property type="nucleotide sequence ID" value="NC_015276.1"/>
</dbReference>
<keyword evidence="4 5" id="KW-0472">Membrane</keyword>
<protein>
    <submittedName>
        <fullName evidence="9">Diguanylate cyclase/phosphodiesterase</fullName>
    </submittedName>
</protein>
<sequence length="758" mass="84151">MVETMFKSAKERLIAFFVFLAVLAAGLYITKLSNENFLSSQRLLLSGIARSKASDIERQISHSFTSARILAYEVKRVGGVLPDFEDFAANISQSVGGITSLNLSPNGVIEQVYPRKGNEVALGINVLEHPKYREASSHAIATKSMITVGPVTLRQGGIAVIGRYPIFIEGQNGNDSFWGFSSALVKLDSLFKGSGFDKLEEEGYCFRLTREHKDTGASLEFYHSAANLEHDVITTSEIKLPSATWALTISHSAKQGILSRTIGGAVISFLVAIALAIALYLILLQPRRLKKQVVDKTKELQELAYGDPLTGLPNRRYLNEQVPLLIQNIIKYKRFGAFIYFDLDNFKSINDSIGHDVGDEVLSQVAIRLQKVMGDADKVLRLGGDEFGILLGDAGCELHVIQMADSILEVIQHTLKVGDREFRLSTSLGIVFIPLHGSNILNLMQNADVAMYQAKRKGKNRYEVFAENLRQATVELNQGRISLERAIRESEIELYYQPQFDLQSGMIVSAEVLVRWNHPKRGLLFPDRFIPMAEETGLIVALGNYVIEKTFEYQAKRIAQGLPVMRLHVNVSPLHVNDPHLLDFIKKMVHIYQVPGNLIGLEITETVLVEDLDRVVEILCAIKALGVCISIDDFGTGFSSLGQLKNLPIDILKIDRCFVKDIERDQNDRMIVEAIIAMAHKLKMEVIAEGIETVKQMEMLGGYYCDTGQGFLVSKAVQEAEFSQMTLNIQDKLIGAVDSENKGQAGEGEEKEAVSAAR</sequence>
<dbReference type="GO" id="GO:0071111">
    <property type="term" value="F:cyclic-guanylate-specific phosphodiesterase activity"/>
    <property type="evidence" value="ECO:0007669"/>
    <property type="project" value="InterPro"/>
</dbReference>
<dbReference type="Gene3D" id="3.20.20.450">
    <property type="entry name" value="EAL domain"/>
    <property type="match status" value="1"/>
</dbReference>
<dbReference type="PROSITE" id="PS50839">
    <property type="entry name" value="CHASE"/>
    <property type="match status" value="1"/>
</dbReference>
<dbReference type="SMART" id="SM01079">
    <property type="entry name" value="CHASE"/>
    <property type="match status" value="1"/>
</dbReference>
<evidence type="ECO:0000256" key="5">
    <source>
        <dbReference type="SAM" id="Phobius"/>
    </source>
</evidence>
<dbReference type="NCBIfam" id="TIGR00254">
    <property type="entry name" value="GGDEF"/>
    <property type="match status" value="1"/>
</dbReference>
<keyword evidence="3 5" id="KW-1133">Transmembrane helix</keyword>